<dbReference type="Proteomes" id="UP000515146">
    <property type="component" value="Unplaced"/>
</dbReference>
<reference evidence="10" key="1">
    <citation type="submission" date="2025-08" db="UniProtKB">
        <authorList>
            <consortium name="RefSeq"/>
        </authorList>
    </citation>
    <scope>IDENTIFICATION</scope>
    <source>
        <strain evidence="10">Airmid</strain>
    </source>
</reference>
<dbReference type="CTD" id="31097"/>
<dbReference type="FunCoup" id="A0A6P6XU32">
    <property type="interactions" value="1985"/>
</dbReference>
<evidence type="ECO:0000256" key="6">
    <source>
        <dbReference type="ARBA" id="ARBA00040145"/>
    </source>
</evidence>
<dbReference type="Gene3D" id="1.10.1580.10">
    <property type="match status" value="1"/>
</dbReference>
<evidence type="ECO:0000256" key="7">
    <source>
        <dbReference type="SAM" id="MobiDB-lite"/>
    </source>
</evidence>
<feature type="domain" description="CP-type G" evidence="8">
    <location>
        <begin position="151"/>
        <end position="338"/>
    </location>
</feature>
<keyword evidence="3" id="KW-0547">Nucleotide-binding</keyword>
<dbReference type="InterPro" id="IPR030378">
    <property type="entry name" value="G_CP_dom"/>
</dbReference>
<keyword evidence="5" id="KW-0342">GTP-binding</keyword>
<feature type="compositionally biased region" description="Polar residues" evidence="7">
    <location>
        <begin position="1"/>
        <end position="10"/>
    </location>
</feature>
<gene>
    <name evidence="10" type="primary">LOC113790007</name>
</gene>
<dbReference type="GO" id="GO:0005829">
    <property type="term" value="C:cytosol"/>
    <property type="evidence" value="ECO:0007669"/>
    <property type="project" value="TreeGrafter"/>
</dbReference>
<comment type="subcellular location">
    <subcellularLocation>
        <location evidence="1">Cytoplasm</location>
    </subcellularLocation>
</comment>
<dbReference type="InterPro" id="IPR043358">
    <property type="entry name" value="GNL1-like"/>
</dbReference>
<feature type="compositionally biased region" description="Low complexity" evidence="7">
    <location>
        <begin position="17"/>
        <end position="28"/>
    </location>
</feature>
<dbReference type="AlphaFoldDB" id="A0A6P6XU32"/>
<dbReference type="OrthoDB" id="61815at2759"/>
<feature type="region of interest" description="Disordered" evidence="7">
    <location>
        <begin position="526"/>
        <end position="549"/>
    </location>
</feature>
<evidence type="ECO:0000256" key="1">
    <source>
        <dbReference type="ARBA" id="ARBA00004496"/>
    </source>
</evidence>
<dbReference type="SUPFAM" id="SSF52540">
    <property type="entry name" value="P-loop containing nucleoside triphosphate hydrolases"/>
    <property type="match status" value="1"/>
</dbReference>
<dbReference type="KEGG" id="dpte:113790007"/>
<name>A0A6P6XU32_DERPT</name>
<dbReference type="InterPro" id="IPR023179">
    <property type="entry name" value="GTP-bd_ortho_bundle_sf"/>
</dbReference>
<dbReference type="GO" id="GO:0003924">
    <property type="term" value="F:GTPase activity"/>
    <property type="evidence" value="ECO:0007669"/>
    <property type="project" value="InterPro"/>
</dbReference>
<evidence type="ECO:0000256" key="5">
    <source>
        <dbReference type="ARBA" id="ARBA00023134"/>
    </source>
</evidence>
<keyword evidence="2" id="KW-0963">Cytoplasm</keyword>
<feature type="region of interest" description="Disordered" evidence="7">
    <location>
        <begin position="1"/>
        <end position="41"/>
    </location>
</feature>
<keyword evidence="4" id="KW-0378">Hydrolase</keyword>
<dbReference type="Gene3D" id="3.40.50.300">
    <property type="entry name" value="P-loop containing nucleotide triphosphate hydrolases"/>
    <property type="match status" value="1"/>
</dbReference>
<dbReference type="RefSeq" id="XP_027195414.1">
    <property type="nucleotide sequence ID" value="XM_027339613.1"/>
</dbReference>
<dbReference type="Pfam" id="PF01926">
    <property type="entry name" value="MMR_HSR1"/>
    <property type="match status" value="1"/>
</dbReference>
<evidence type="ECO:0000259" key="8">
    <source>
        <dbReference type="PROSITE" id="PS51721"/>
    </source>
</evidence>
<accession>A0A6P6XU32</accession>
<dbReference type="InterPro" id="IPR027417">
    <property type="entry name" value="P-loop_NTPase"/>
</dbReference>
<dbReference type="PROSITE" id="PS51721">
    <property type="entry name" value="G_CP"/>
    <property type="match status" value="1"/>
</dbReference>
<keyword evidence="9" id="KW-1185">Reference proteome</keyword>
<feature type="compositionally biased region" description="Basic residues" evidence="7">
    <location>
        <begin position="527"/>
        <end position="549"/>
    </location>
</feature>
<dbReference type="GO" id="GO:0000054">
    <property type="term" value="P:ribosomal subunit export from nucleus"/>
    <property type="evidence" value="ECO:0007669"/>
    <property type="project" value="TreeGrafter"/>
</dbReference>
<dbReference type="PANTHER" id="PTHR45709:SF2">
    <property type="entry name" value="LARGE SUBUNIT GTPASE 1 HOMOLOG"/>
    <property type="match status" value="1"/>
</dbReference>
<evidence type="ECO:0000313" key="10">
    <source>
        <dbReference type="RefSeq" id="XP_027195414.1"/>
    </source>
</evidence>
<dbReference type="PANTHER" id="PTHR45709">
    <property type="entry name" value="LARGE SUBUNIT GTPASE 1 HOMOLOG-RELATED"/>
    <property type="match status" value="1"/>
</dbReference>
<dbReference type="InterPro" id="IPR006073">
    <property type="entry name" value="GTP-bd"/>
</dbReference>
<evidence type="ECO:0000256" key="2">
    <source>
        <dbReference type="ARBA" id="ARBA00022490"/>
    </source>
</evidence>
<protein>
    <recommendedName>
        <fullName evidence="6">Large subunit GTPase 1 homolog</fullName>
    </recommendedName>
</protein>
<dbReference type="OMA" id="VNKADMM"/>
<dbReference type="CDD" id="cd01857">
    <property type="entry name" value="HSR1_MMR1"/>
    <property type="match status" value="1"/>
</dbReference>
<organism evidence="9 10">
    <name type="scientific">Dermatophagoides pteronyssinus</name>
    <name type="common">European house dust mite</name>
    <dbReference type="NCBI Taxonomy" id="6956"/>
    <lineage>
        <taxon>Eukaryota</taxon>
        <taxon>Metazoa</taxon>
        <taxon>Ecdysozoa</taxon>
        <taxon>Arthropoda</taxon>
        <taxon>Chelicerata</taxon>
        <taxon>Arachnida</taxon>
        <taxon>Acari</taxon>
        <taxon>Acariformes</taxon>
        <taxon>Sarcoptiformes</taxon>
        <taxon>Astigmata</taxon>
        <taxon>Psoroptidia</taxon>
        <taxon>Analgoidea</taxon>
        <taxon>Pyroglyphidae</taxon>
        <taxon>Dermatophagoidinae</taxon>
        <taxon>Dermatophagoides</taxon>
    </lineage>
</organism>
<proteinExistence type="predicted"/>
<evidence type="ECO:0000256" key="4">
    <source>
        <dbReference type="ARBA" id="ARBA00022801"/>
    </source>
</evidence>
<dbReference type="GO" id="GO:0005525">
    <property type="term" value="F:GTP binding"/>
    <property type="evidence" value="ECO:0007669"/>
    <property type="project" value="UniProtKB-KW"/>
</dbReference>
<sequence>MVKSQANISLGRSLIKSQRNQSTSNQSSSERHTQDDGLVGQKSITENTSLDDFLSQTRLANKKFTAEQATNIRIVNSSNNECSAPTTSSSGEQFSDQLLIPRRPQLAGIDSAERLKELENENYLKWRRHLAHLQETTDVVLTPFEKNLEFWRQLWRVIERSDILVQILDARNPLLFYSADLDKYIREVNPEKRCLILLNKADYLNREQRQHWLNYFDSIGVKCLLFSALEQQEQPVADADAPTTLMDRLQMNDDDDRTVSLDYRQLISLLKSENHTEKQPFTVGMVGFPNVGKSSTINAMMRVKKVSVSATPGKTKHFQTIIIDDQLTICDCPGLVFPNLVSNKAELIVNGILPIDQIKDVFMAIEAITSKVPAAVFESMYGIMLNKTNDNPDEDSIPIYVSPLELLTVYGYSRGFMTQRGLPDTSKAAKYLLKDFVQGRICYCYAPPNVDQQQYHQFTVADRNLDHRDQKIADRKLQRVYEGNNLLARTDFDEDFFQQTKMSGAHVKNNNISRTNENQDNLATKPWKNHQHKRNRKQKLRRVYSHLDQ</sequence>
<dbReference type="InParanoid" id="A0A6P6XU32"/>
<evidence type="ECO:0000256" key="3">
    <source>
        <dbReference type="ARBA" id="ARBA00022741"/>
    </source>
</evidence>
<evidence type="ECO:0000313" key="9">
    <source>
        <dbReference type="Proteomes" id="UP000515146"/>
    </source>
</evidence>